<dbReference type="EMBL" id="JAPDRQ010000008">
    <property type="protein sequence ID" value="KAJ9663488.1"/>
    <property type="molecule type" value="Genomic_DNA"/>
</dbReference>
<sequence length="405" mass="46906">MAHDPDEKYDPDYEEDSEEEPDDDIKTQFVGRAKAAEQPLARKYGWKTAGTIDPGKENERTLFFESPGHHAVAHMHDLGKPEESSLANANNIVTSIETNNLYKGLEPWEFEAVEQCSGKTRSELLQLFPEACHLQLSDLESVRVQPLQGFYCCNCNRPVSLETMERLFQHIMEICEECGMVQRPANPVDDPDWWEVNPGIEGAMESCHCRCRCSVVDVIMASPTEDIERTFAEVVLQELERERQAAEIREHAAEQENEQYFQQQEEPLLQLESAWPSPMQVEMTVRGYIRDSNEEYFPLEELETRDRIRQQVDLPELRFSDLRDWFPRVEENVRFALEDAQVAHSMGEPLEARQYVNVARNMAYEGGLAFDHELIVEAERHLEELEEIIDARNNEQADNVWERDA</sequence>
<evidence type="ECO:0000313" key="2">
    <source>
        <dbReference type="Proteomes" id="UP001172386"/>
    </source>
</evidence>
<name>A0ACC3AIT4_9EURO</name>
<protein>
    <submittedName>
        <fullName evidence="1">Uncharacterized protein</fullName>
    </submittedName>
</protein>
<reference evidence="1" key="1">
    <citation type="submission" date="2022-10" db="EMBL/GenBank/DDBJ databases">
        <title>Culturing micro-colonial fungi from biological soil crusts in the Mojave desert and describing Neophaeococcomyces mojavensis, and introducing the new genera and species Taxawa tesnikishii.</title>
        <authorList>
            <person name="Kurbessoian T."/>
            <person name="Stajich J.E."/>
        </authorList>
    </citation>
    <scope>NUCLEOTIDE SEQUENCE</scope>
    <source>
        <strain evidence="1">JES_112</strain>
    </source>
</reference>
<organism evidence="1 2">
    <name type="scientific">Neophaeococcomyces mojaviensis</name>
    <dbReference type="NCBI Taxonomy" id="3383035"/>
    <lineage>
        <taxon>Eukaryota</taxon>
        <taxon>Fungi</taxon>
        <taxon>Dikarya</taxon>
        <taxon>Ascomycota</taxon>
        <taxon>Pezizomycotina</taxon>
        <taxon>Eurotiomycetes</taxon>
        <taxon>Chaetothyriomycetidae</taxon>
        <taxon>Chaetothyriales</taxon>
        <taxon>Chaetothyriales incertae sedis</taxon>
        <taxon>Neophaeococcomyces</taxon>
    </lineage>
</organism>
<gene>
    <name evidence="1" type="ORF">H2198_000753</name>
</gene>
<accession>A0ACC3AIT4</accession>
<comment type="caution">
    <text evidence="1">The sequence shown here is derived from an EMBL/GenBank/DDBJ whole genome shotgun (WGS) entry which is preliminary data.</text>
</comment>
<dbReference type="Proteomes" id="UP001172386">
    <property type="component" value="Unassembled WGS sequence"/>
</dbReference>
<keyword evidence="2" id="KW-1185">Reference proteome</keyword>
<evidence type="ECO:0000313" key="1">
    <source>
        <dbReference type="EMBL" id="KAJ9663488.1"/>
    </source>
</evidence>
<proteinExistence type="predicted"/>